<evidence type="ECO:0000313" key="1">
    <source>
        <dbReference type="EMBL" id="WQQ24886.1"/>
    </source>
</evidence>
<evidence type="ECO:0000313" key="2">
    <source>
        <dbReference type="Proteomes" id="UP001327225"/>
    </source>
</evidence>
<dbReference type="EMBL" id="CP141059">
    <property type="protein sequence ID" value="WQQ24886.1"/>
    <property type="molecule type" value="Genomic_DNA"/>
</dbReference>
<dbReference type="GO" id="GO:0008168">
    <property type="term" value="F:methyltransferase activity"/>
    <property type="evidence" value="ECO:0007669"/>
    <property type="project" value="UniProtKB-KW"/>
</dbReference>
<dbReference type="SUPFAM" id="SSF48452">
    <property type="entry name" value="TPR-like"/>
    <property type="match status" value="1"/>
</dbReference>
<dbReference type="RefSeq" id="WP_322936474.1">
    <property type="nucleotide sequence ID" value="NZ_CP141059.1"/>
</dbReference>
<accession>A0ABZ0ZM95</accession>
<dbReference type="GO" id="GO:0032259">
    <property type="term" value="P:methylation"/>
    <property type="evidence" value="ECO:0007669"/>
    <property type="project" value="UniProtKB-KW"/>
</dbReference>
<protein>
    <submittedName>
        <fullName evidence="1">Methyltransferase domain-containing protein</fullName>
    </submittedName>
</protein>
<proteinExistence type="predicted"/>
<dbReference type="Gene3D" id="1.25.40.10">
    <property type="entry name" value="Tetratricopeptide repeat domain"/>
    <property type="match status" value="1"/>
</dbReference>
<keyword evidence="2" id="KW-1185">Reference proteome</keyword>
<dbReference type="InterPro" id="IPR011990">
    <property type="entry name" value="TPR-like_helical_dom_sf"/>
</dbReference>
<dbReference type="SUPFAM" id="SSF53335">
    <property type="entry name" value="S-adenosyl-L-methionine-dependent methyltransferases"/>
    <property type="match status" value="1"/>
</dbReference>
<dbReference type="Pfam" id="PF13489">
    <property type="entry name" value="Methyltransf_23"/>
    <property type="match status" value="1"/>
</dbReference>
<reference evidence="2" key="1">
    <citation type="submission" date="2023-12" db="EMBL/GenBank/DDBJ databases">
        <title>Novel species in genus Nocardioides.</title>
        <authorList>
            <person name="Zhou H."/>
        </authorList>
    </citation>
    <scope>NUCLEOTIDE SEQUENCE [LARGE SCALE GENOMIC DNA]</scope>
    <source>
        <strain evidence="2">HM61</strain>
    </source>
</reference>
<gene>
    <name evidence="1" type="ORF">SHK19_13005</name>
</gene>
<dbReference type="Gene3D" id="3.40.50.150">
    <property type="entry name" value="Vaccinia Virus protein VP39"/>
    <property type="match status" value="1"/>
</dbReference>
<dbReference type="Proteomes" id="UP001327225">
    <property type="component" value="Chromosome"/>
</dbReference>
<keyword evidence="1" id="KW-0808">Transferase</keyword>
<keyword evidence="1" id="KW-0489">Methyltransferase</keyword>
<sequence length="454" mass="50348">MTSLEAGREALARGDHDEARRLLMPLVEETPAGPATIVLARVELAAARPDVALTVLDAFLGERPHHGGATLLRARAKLATGDFRGARIDAETAAALLPDPAAAGRVLTRIDKVRAGRSDTDVLAEARPLLAVVDAGYLEARRSGPTDVLRRAARELSAMDPGGDWTADPERAKVAYFSNATDPDEALRSYDAHLIEVSAEFGYITWPRRIQEHVRGRSVIDVGCGFGGFGMGFLVAGATSYLGLDPAMDLETSDAKNKRIRSWSDMGVTPREIAETLPAIRLVRGKSEDLSFDETFDTISLHNVTEHLQELDRVFAGLVPLCKPDTKLVFHHHNFYCWNGHHDAPNQPEQLDESLWIHRQIADWRHIDLVPSLPPYHQYLTDLNRIRLDELRAITERYFEVERWEEIPSSPSTIARLTPEILDRVRQTVPDLTERDLSVNVVLAVASPKTDHDG</sequence>
<dbReference type="InterPro" id="IPR029063">
    <property type="entry name" value="SAM-dependent_MTases_sf"/>
</dbReference>
<name>A0ABZ0ZM95_9ACTN</name>
<organism evidence="1 2">
    <name type="scientific">Nocardioides bizhenqiangii</name>
    <dbReference type="NCBI Taxonomy" id="3095076"/>
    <lineage>
        <taxon>Bacteria</taxon>
        <taxon>Bacillati</taxon>
        <taxon>Actinomycetota</taxon>
        <taxon>Actinomycetes</taxon>
        <taxon>Propionibacteriales</taxon>
        <taxon>Nocardioidaceae</taxon>
        <taxon>Nocardioides</taxon>
    </lineage>
</organism>